<reference evidence="2 3" key="1">
    <citation type="submission" date="2019-06" db="EMBL/GenBank/DDBJ databases">
        <title>Sequencing the genomes of 1000 actinobacteria strains.</title>
        <authorList>
            <person name="Klenk H.-P."/>
        </authorList>
    </citation>
    <scope>NUCLEOTIDE SEQUENCE [LARGE SCALE GENOMIC DNA]</scope>
    <source>
        <strain evidence="2 3">DSM 45301</strain>
    </source>
</reference>
<feature type="compositionally biased region" description="Basic residues" evidence="1">
    <location>
        <begin position="67"/>
        <end position="80"/>
    </location>
</feature>
<dbReference type="AlphaFoldDB" id="A0A543DI24"/>
<organism evidence="2 3">
    <name type="scientific">Pseudonocardia kunmingensis</name>
    <dbReference type="NCBI Taxonomy" id="630975"/>
    <lineage>
        <taxon>Bacteria</taxon>
        <taxon>Bacillati</taxon>
        <taxon>Actinomycetota</taxon>
        <taxon>Actinomycetes</taxon>
        <taxon>Pseudonocardiales</taxon>
        <taxon>Pseudonocardiaceae</taxon>
        <taxon>Pseudonocardia</taxon>
    </lineage>
</organism>
<accession>A0A543DI24</accession>
<gene>
    <name evidence="2" type="ORF">FB558_4737</name>
</gene>
<dbReference type="Proteomes" id="UP000315677">
    <property type="component" value="Unassembled WGS sequence"/>
</dbReference>
<evidence type="ECO:0000313" key="2">
    <source>
        <dbReference type="EMBL" id="TQM08996.1"/>
    </source>
</evidence>
<name>A0A543DI24_9PSEU</name>
<proteinExistence type="predicted"/>
<evidence type="ECO:0000256" key="1">
    <source>
        <dbReference type="SAM" id="MobiDB-lite"/>
    </source>
</evidence>
<feature type="region of interest" description="Disordered" evidence="1">
    <location>
        <begin position="60"/>
        <end position="80"/>
    </location>
</feature>
<keyword evidence="3" id="KW-1185">Reference proteome</keyword>
<sequence length="80" mass="9391">MHLSRKFVELVTIYYCEPLSFEDALLCKRVLPTDPIDEDMSRTDGDDHPRMVSAQWHRASETLTRRSPLHQHPLHKALNH</sequence>
<evidence type="ECO:0000313" key="3">
    <source>
        <dbReference type="Proteomes" id="UP000315677"/>
    </source>
</evidence>
<dbReference type="EMBL" id="VFPA01000003">
    <property type="protein sequence ID" value="TQM08996.1"/>
    <property type="molecule type" value="Genomic_DNA"/>
</dbReference>
<comment type="caution">
    <text evidence="2">The sequence shown here is derived from an EMBL/GenBank/DDBJ whole genome shotgun (WGS) entry which is preliminary data.</text>
</comment>
<protein>
    <submittedName>
        <fullName evidence="2">Uncharacterized protein</fullName>
    </submittedName>
</protein>